<dbReference type="Proteomes" id="UP000002212">
    <property type="component" value="Plasmid pROB02"/>
</dbReference>
<dbReference type="HOGENOM" id="CLU_033716_1_0_11"/>
<dbReference type="RefSeq" id="WP_012687150.1">
    <property type="nucleotide sequence ID" value="NC_012521.1"/>
</dbReference>
<dbReference type="PANTHER" id="PTHR46696:SF1">
    <property type="entry name" value="CYTOCHROME P450 YJIB-RELATED"/>
    <property type="match status" value="1"/>
</dbReference>
<protein>
    <submittedName>
        <fullName evidence="9">Cytochrome P450</fullName>
    </submittedName>
</protein>
<dbReference type="OrthoDB" id="142769at2"/>
<evidence type="ECO:0000256" key="7">
    <source>
        <dbReference type="ARBA" id="ARBA00023033"/>
    </source>
</evidence>
<sequence>MPTSTIKFDPTDPATLRNPYDTFARMRAEAPVHWSAELSAWLAVDAASVQTVLTTPTVFSANRLVPVFDRLKEKDQASAADVMRWLSIWMVFQDPPNHTRLRRHLAEVINPNMTKTLREPIQEITTELLDGLPKHESFDFYTDFGLQLPGYVVMDLLGVPRERLPEVKQWSDEMMLFIGSARSVENKYGRARHGALAMAELFRGLIADRKAAPQDDVLTRMITSEIDGETLTEDELVASMMMIGNGAQETTAHLIGNALLALQEHPETLAELRADPAKVTPGAIEEFLRYDGPVLSTARIVAEDTELGGQHLAEGDRIFAILAAANRDPAVFDRPDELDLQRRPNAHVAFSKGAHFCLGAPVARLEAQIALTEIVRRFPDYRISEPVEEIAWSNSMVTRGPTRLPVKLS</sequence>
<reference evidence="9 10" key="2">
    <citation type="submission" date="2009-03" db="EMBL/GenBank/DDBJ databases">
        <title>Comparison of the complete genome sequences of Rhodococcus erythropolis PR4 and Rhodococcus opacus B4.</title>
        <authorList>
            <person name="Takarada H."/>
            <person name="Sekine M."/>
            <person name="Hosoyama A."/>
            <person name="Yamada R."/>
            <person name="Fujisawa T."/>
            <person name="Omata S."/>
            <person name="Shimizu A."/>
            <person name="Tsukatani N."/>
            <person name="Tanikawa S."/>
            <person name="Fujita N."/>
            <person name="Harayama S."/>
        </authorList>
    </citation>
    <scope>NUCLEOTIDE SEQUENCE [LARGE SCALE GENOMIC DNA]</scope>
    <source>
        <strain evidence="9 10">B4</strain>
        <plasmid evidence="9 10">pROB02</plasmid>
    </source>
</reference>
<dbReference type="GO" id="GO:0016705">
    <property type="term" value="F:oxidoreductase activity, acting on paired donors, with incorporation or reduction of molecular oxygen"/>
    <property type="evidence" value="ECO:0007669"/>
    <property type="project" value="InterPro"/>
</dbReference>
<dbReference type="Gene3D" id="1.10.630.10">
    <property type="entry name" value="Cytochrome P450"/>
    <property type="match status" value="1"/>
</dbReference>
<dbReference type="InterPro" id="IPR017972">
    <property type="entry name" value="Cyt_P450_CS"/>
</dbReference>
<dbReference type="InterPro" id="IPR001128">
    <property type="entry name" value="Cyt_P450"/>
</dbReference>
<keyword evidence="4 8" id="KW-0479">Metal-binding</keyword>
<dbReference type="EMBL" id="AP011117">
    <property type="protein sequence ID" value="BAH47110.1"/>
    <property type="molecule type" value="Genomic_DNA"/>
</dbReference>
<dbReference type="InterPro" id="IPR036396">
    <property type="entry name" value="Cyt_P450_sf"/>
</dbReference>
<dbReference type="FunFam" id="1.10.630.10:FF:000018">
    <property type="entry name" value="Cytochrome P450 monooxygenase"/>
    <property type="match status" value="1"/>
</dbReference>
<evidence type="ECO:0000256" key="5">
    <source>
        <dbReference type="ARBA" id="ARBA00023002"/>
    </source>
</evidence>
<evidence type="ECO:0000256" key="4">
    <source>
        <dbReference type="ARBA" id="ARBA00022723"/>
    </source>
</evidence>
<proteinExistence type="inferred from homology"/>
<gene>
    <name evidence="9" type="ordered locus">ROP_pROB02-00970</name>
</gene>
<dbReference type="GO" id="GO:0005506">
    <property type="term" value="F:iron ion binding"/>
    <property type="evidence" value="ECO:0007669"/>
    <property type="project" value="InterPro"/>
</dbReference>
<keyword evidence="9" id="KW-0614">Plasmid</keyword>
<evidence type="ECO:0000256" key="3">
    <source>
        <dbReference type="ARBA" id="ARBA00022617"/>
    </source>
</evidence>
<keyword evidence="3 8" id="KW-0349">Heme</keyword>
<evidence type="ECO:0000256" key="8">
    <source>
        <dbReference type="RuleBase" id="RU000461"/>
    </source>
</evidence>
<evidence type="ECO:0000313" key="10">
    <source>
        <dbReference type="Proteomes" id="UP000002212"/>
    </source>
</evidence>
<evidence type="ECO:0000313" key="9">
    <source>
        <dbReference type="EMBL" id="BAH47110.1"/>
    </source>
</evidence>
<dbReference type="PATRIC" id="fig|632772.20.peg.8474"/>
<dbReference type="GO" id="GO:0004497">
    <property type="term" value="F:monooxygenase activity"/>
    <property type="evidence" value="ECO:0007669"/>
    <property type="project" value="UniProtKB-KW"/>
</dbReference>
<dbReference type="GO" id="GO:0020037">
    <property type="term" value="F:heme binding"/>
    <property type="evidence" value="ECO:0007669"/>
    <property type="project" value="InterPro"/>
</dbReference>
<keyword evidence="5 8" id="KW-0560">Oxidoreductase</keyword>
<dbReference type="SUPFAM" id="SSF48264">
    <property type="entry name" value="Cytochrome P450"/>
    <property type="match status" value="1"/>
</dbReference>
<accession>C1BDQ7</accession>
<dbReference type="AlphaFoldDB" id="C1BDQ7"/>
<dbReference type="KEGG" id="rop:ROP_pROB02-00970"/>
<dbReference type="Pfam" id="PF00067">
    <property type="entry name" value="p450"/>
    <property type="match status" value="1"/>
</dbReference>
<keyword evidence="6 8" id="KW-0408">Iron</keyword>
<dbReference type="PROSITE" id="PS00086">
    <property type="entry name" value="CYTOCHROME_P450"/>
    <property type="match status" value="1"/>
</dbReference>
<dbReference type="PANTHER" id="PTHR46696">
    <property type="entry name" value="P450, PUTATIVE (EUROFUNG)-RELATED"/>
    <property type="match status" value="1"/>
</dbReference>
<comment type="cofactor">
    <cofactor evidence="1">
        <name>heme</name>
        <dbReference type="ChEBI" id="CHEBI:30413"/>
    </cofactor>
</comment>
<evidence type="ECO:0000256" key="2">
    <source>
        <dbReference type="ARBA" id="ARBA00010617"/>
    </source>
</evidence>
<dbReference type="CDD" id="cd20625">
    <property type="entry name" value="CYP164-like"/>
    <property type="match status" value="1"/>
</dbReference>
<dbReference type="InterPro" id="IPR002397">
    <property type="entry name" value="Cyt_P450_B"/>
</dbReference>
<reference evidence="9 10" key="1">
    <citation type="journal article" date="2005" name="J. Biosci. Bioeng.">
        <title>Isolation and characterization of benzene-tolerant Rhodococcus opacus strains.</title>
        <authorList>
            <person name="Na K.S."/>
            <person name="Kuroda A."/>
            <person name="Takiguchi N."/>
            <person name="Ikeda T."/>
            <person name="Ohtake H."/>
            <person name="Kato J."/>
        </authorList>
    </citation>
    <scope>NUCLEOTIDE SEQUENCE [LARGE SCALE GENOMIC DNA]</scope>
    <source>
        <strain evidence="9 10">B4</strain>
        <plasmid evidence="9">pROB02</plasmid>
    </source>
</reference>
<geneLocation type="plasmid" evidence="9 10">
    <name>pROB02</name>
</geneLocation>
<evidence type="ECO:0000256" key="1">
    <source>
        <dbReference type="ARBA" id="ARBA00001971"/>
    </source>
</evidence>
<keyword evidence="7 8" id="KW-0503">Monooxygenase</keyword>
<name>C1BDQ7_RHOOB</name>
<organism evidence="9 10">
    <name type="scientific">Rhodococcus opacus (strain B4)</name>
    <dbReference type="NCBI Taxonomy" id="632772"/>
    <lineage>
        <taxon>Bacteria</taxon>
        <taxon>Bacillati</taxon>
        <taxon>Actinomycetota</taxon>
        <taxon>Actinomycetes</taxon>
        <taxon>Mycobacteriales</taxon>
        <taxon>Nocardiaceae</taxon>
        <taxon>Rhodococcus</taxon>
    </lineage>
</organism>
<comment type="similarity">
    <text evidence="2 8">Belongs to the cytochrome P450 family.</text>
</comment>
<evidence type="ECO:0000256" key="6">
    <source>
        <dbReference type="ARBA" id="ARBA00023004"/>
    </source>
</evidence>
<dbReference type="PRINTS" id="PR00359">
    <property type="entry name" value="BP450"/>
</dbReference>